<feature type="domain" description="Transposase DDE" evidence="1">
    <location>
        <begin position="17"/>
        <end position="129"/>
    </location>
</feature>
<reference evidence="2" key="1">
    <citation type="journal article" date="2020" name="Biotechnol. Biofuels">
        <title>New insights from the biogas microbiome by comprehensive genome-resolved metagenomics of nearly 1600 species originating from multiple anaerobic digesters.</title>
        <authorList>
            <person name="Campanaro S."/>
            <person name="Treu L."/>
            <person name="Rodriguez-R L.M."/>
            <person name="Kovalovszki A."/>
            <person name="Ziels R.M."/>
            <person name="Maus I."/>
            <person name="Zhu X."/>
            <person name="Kougias P.G."/>
            <person name="Basile A."/>
            <person name="Luo G."/>
            <person name="Schluter A."/>
            <person name="Konstantinidis K.T."/>
            <person name="Angelidaki I."/>
        </authorList>
    </citation>
    <scope>NUCLEOTIDE SEQUENCE</scope>
    <source>
        <strain evidence="2">AS06rmzACSIP_7</strain>
    </source>
</reference>
<dbReference type="InterPro" id="IPR025668">
    <property type="entry name" value="Tnp_DDE_dom"/>
</dbReference>
<evidence type="ECO:0000259" key="1">
    <source>
        <dbReference type="Pfam" id="PF13751"/>
    </source>
</evidence>
<reference evidence="2" key="2">
    <citation type="submission" date="2020-01" db="EMBL/GenBank/DDBJ databases">
        <authorList>
            <person name="Campanaro S."/>
        </authorList>
    </citation>
    <scope>NUCLEOTIDE SEQUENCE</scope>
    <source>
        <strain evidence="2">AS06rmzACSIP_7</strain>
    </source>
</reference>
<evidence type="ECO:0000313" key="3">
    <source>
        <dbReference type="Proteomes" id="UP000777265"/>
    </source>
</evidence>
<comment type="caution">
    <text evidence="2">The sequence shown here is derived from an EMBL/GenBank/DDBJ whole genome shotgun (WGS) entry which is preliminary data.</text>
</comment>
<evidence type="ECO:0000313" key="2">
    <source>
        <dbReference type="EMBL" id="NLW34443.1"/>
    </source>
</evidence>
<sequence length="163" mass="18134">MPRGSGFEQAYNAQAAVDTAFHDCHCRACASQNTNDKKELKPALDSIKALPGCEPPPIPDDADAVTKLKHRLKTVAGKATYATRKSTVEPVLGIIKSVLEIRSFLLHGFDPVQGEWNLVLIGWSLKRLHALKKGVRKDESSRIMGKYRALRQDNVQTKIRYPL</sequence>
<name>A0A971RZM3_9BACT</name>
<gene>
    <name evidence="2" type="ORF">GXY80_03025</name>
</gene>
<protein>
    <recommendedName>
        <fullName evidence="1">Transposase DDE domain-containing protein</fullName>
    </recommendedName>
</protein>
<dbReference type="AlphaFoldDB" id="A0A971RZM3"/>
<dbReference type="EMBL" id="JAAYEE010000052">
    <property type="protein sequence ID" value="NLW34443.1"/>
    <property type="molecule type" value="Genomic_DNA"/>
</dbReference>
<dbReference type="Pfam" id="PF13751">
    <property type="entry name" value="DDE_Tnp_1_6"/>
    <property type="match status" value="1"/>
</dbReference>
<accession>A0A971RZM3</accession>
<proteinExistence type="predicted"/>
<dbReference type="Proteomes" id="UP000777265">
    <property type="component" value="Unassembled WGS sequence"/>
</dbReference>
<organism evidence="2 3">
    <name type="scientific">Syntrophorhabdus aromaticivorans</name>
    <dbReference type="NCBI Taxonomy" id="328301"/>
    <lineage>
        <taxon>Bacteria</taxon>
        <taxon>Pseudomonadati</taxon>
        <taxon>Thermodesulfobacteriota</taxon>
        <taxon>Syntrophorhabdia</taxon>
        <taxon>Syntrophorhabdales</taxon>
        <taxon>Syntrophorhabdaceae</taxon>
        <taxon>Syntrophorhabdus</taxon>
    </lineage>
</organism>